<dbReference type="EMBL" id="NTYF01000023">
    <property type="protein sequence ID" value="PER55801.1"/>
    <property type="molecule type" value="Genomic_DNA"/>
</dbReference>
<sequence>MKNVVLERVSNIVKGDVVIVEGIERKVKCVEKVMSSRLISFVKVRNKNYTKFEWYKEDNKIEKVM</sequence>
<protein>
    <recommendedName>
        <fullName evidence="3">DUF2187 domain-containing protein</fullName>
    </recommendedName>
</protein>
<comment type="caution">
    <text evidence="1">The sequence shown here is derived from an EMBL/GenBank/DDBJ whole genome shotgun (WGS) entry which is preliminary data.</text>
</comment>
<dbReference type="RefSeq" id="WP_098317138.1">
    <property type="nucleotide sequence ID" value="NZ_NTYF01000023.1"/>
</dbReference>
<accession>A0ABD6SF43</accession>
<dbReference type="Proteomes" id="UP000219897">
    <property type="component" value="Unassembled WGS sequence"/>
</dbReference>
<evidence type="ECO:0000313" key="1">
    <source>
        <dbReference type="EMBL" id="PER55801.1"/>
    </source>
</evidence>
<proteinExistence type="predicted"/>
<reference evidence="1 2" key="1">
    <citation type="submission" date="2017-09" db="EMBL/GenBank/DDBJ databases">
        <title>Large-scale bioinformatics analysis of Bacillus genomes uncovers conserved roles of natural products in bacterial physiology.</title>
        <authorList>
            <consortium name="Agbiome Team Llc"/>
            <person name="Bleich R.M."/>
            <person name="Kirk G.J."/>
            <person name="Santa Maria K.C."/>
            <person name="Allen S.E."/>
            <person name="Farag S."/>
            <person name="Shank E.A."/>
            <person name="Bowers A."/>
        </authorList>
    </citation>
    <scope>NUCLEOTIDE SEQUENCE [LARGE SCALE GENOMIC DNA]</scope>
    <source>
        <strain evidence="1 2">AFS005140</strain>
    </source>
</reference>
<gene>
    <name evidence="1" type="ORF">CN495_08605</name>
</gene>
<name>A0ABD6SF43_BACTU</name>
<dbReference type="AlphaFoldDB" id="A0ABD6SF43"/>
<organism evidence="1 2">
    <name type="scientific">Bacillus thuringiensis</name>
    <dbReference type="NCBI Taxonomy" id="1428"/>
    <lineage>
        <taxon>Bacteria</taxon>
        <taxon>Bacillati</taxon>
        <taxon>Bacillota</taxon>
        <taxon>Bacilli</taxon>
        <taxon>Bacillales</taxon>
        <taxon>Bacillaceae</taxon>
        <taxon>Bacillus</taxon>
        <taxon>Bacillus cereus group</taxon>
    </lineage>
</organism>
<evidence type="ECO:0000313" key="2">
    <source>
        <dbReference type="Proteomes" id="UP000219897"/>
    </source>
</evidence>
<evidence type="ECO:0008006" key="3">
    <source>
        <dbReference type="Google" id="ProtNLM"/>
    </source>
</evidence>